<reference evidence="2 3" key="1">
    <citation type="journal article" date="2018" name="Front. Plant Sci.">
        <title>Red Clover (Trifolium pratense) and Zigzag Clover (T. medium) - A Picture of Genomic Similarities and Differences.</title>
        <authorList>
            <person name="Dluhosova J."/>
            <person name="Istvanek J."/>
            <person name="Nedelnik J."/>
            <person name="Repkova J."/>
        </authorList>
    </citation>
    <scope>NUCLEOTIDE SEQUENCE [LARGE SCALE GENOMIC DNA]</scope>
    <source>
        <strain evidence="3">cv. 10/8</strain>
        <tissue evidence="2">Leaf</tissue>
    </source>
</reference>
<feature type="compositionally biased region" description="Polar residues" evidence="1">
    <location>
        <begin position="91"/>
        <end position="100"/>
    </location>
</feature>
<feature type="compositionally biased region" description="Basic and acidic residues" evidence="1">
    <location>
        <begin position="113"/>
        <end position="128"/>
    </location>
</feature>
<dbReference type="Proteomes" id="UP000265520">
    <property type="component" value="Unassembled WGS sequence"/>
</dbReference>
<dbReference type="EMBL" id="LXQA010246379">
    <property type="protein sequence ID" value="MCI37614.1"/>
    <property type="molecule type" value="Genomic_DNA"/>
</dbReference>
<sequence length="128" mass="14635">DLKTNLRYKVLVERKGFAFFVELGYENLPAFCEKCAIIGHHTNNCKRYPTKDLVVDVPEKKLPVKKNYVAKNKEIEVVDLEQFKQPEEHQVNVNEGTSNVRDIAASSVPLNEDMAHNSNRVEDPVLQP</sequence>
<evidence type="ECO:0000313" key="3">
    <source>
        <dbReference type="Proteomes" id="UP000265520"/>
    </source>
</evidence>
<accession>A0A392RNF3</accession>
<proteinExistence type="predicted"/>
<keyword evidence="3" id="KW-1185">Reference proteome</keyword>
<protein>
    <submittedName>
        <fullName evidence="2">Uncharacterized protein</fullName>
    </submittedName>
</protein>
<evidence type="ECO:0000256" key="1">
    <source>
        <dbReference type="SAM" id="MobiDB-lite"/>
    </source>
</evidence>
<evidence type="ECO:0000313" key="2">
    <source>
        <dbReference type="EMBL" id="MCI37614.1"/>
    </source>
</evidence>
<dbReference type="AlphaFoldDB" id="A0A392RNF3"/>
<name>A0A392RNF3_9FABA</name>
<feature type="region of interest" description="Disordered" evidence="1">
    <location>
        <begin position="88"/>
        <end position="128"/>
    </location>
</feature>
<feature type="non-terminal residue" evidence="2">
    <location>
        <position position="128"/>
    </location>
</feature>
<feature type="non-terminal residue" evidence="2">
    <location>
        <position position="1"/>
    </location>
</feature>
<organism evidence="2 3">
    <name type="scientific">Trifolium medium</name>
    <dbReference type="NCBI Taxonomy" id="97028"/>
    <lineage>
        <taxon>Eukaryota</taxon>
        <taxon>Viridiplantae</taxon>
        <taxon>Streptophyta</taxon>
        <taxon>Embryophyta</taxon>
        <taxon>Tracheophyta</taxon>
        <taxon>Spermatophyta</taxon>
        <taxon>Magnoliopsida</taxon>
        <taxon>eudicotyledons</taxon>
        <taxon>Gunneridae</taxon>
        <taxon>Pentapetalae</taxon>
        <taxon>rosids</taxon>
        <taxon>fabids</taxon>
        <taxon>Fabales</taxon>
        <taxon>Fabaceae</taxon>
        <taxon>Papilionoideae</taxon>
        <taxon>50 kb inversion clade</taxon>
        <taxon>NPAAA clade</taxon>
        <taxon>Hologalegina</taxon>
        <taxon>IRL clade</taxon>
        <taxon>Trifolieae</taxon>
        <taxon>Trifolium</taxon>
    </lineage>
</organism>
<comment type="caution">
    <text evidence="2">The sequence shown here is derived from an EMBL/GenBank/DDBJ whole genome shotgun (WGS) entry which is preliminary data.</text>
</comment>